<dbReference type="eggNOG" id="COG0789">
    <property type="taxonomic scope" value="Bacteria"/>
</dbReference>
<gene>
    <name evidence="2" type="ORF">MB27_06890</name>
</gene>
<dbReference type="SUPFAM" id="SSF89082">
    <property type="entry name" value="Antibiotic binding domain of TipA-like multidrug resistance regulators"/>
    <property type="match status" value="1"/>
</dbReference>
<evidence type="ECO:0000313" key="2">
    <source>
        <dbReference type="EMBL" id="KHD78171.1"/>
    </source>
</evidence>
<accession>A0A0A6URV8</accession>
<dbReference type="InterPro" id="IPR012925">
    <property type="entry name" value="TipAS_dom"/>
</dbReference>
<dbReference type="EMBL" id="JRTT01000006">
    <property type="protein sequence ID" value="KHD78171.1"/>
    <property type="molecule type" value="Genomic_DNA"/>
</dbReference>
<protein>
    <submittedName>
        <fullName evidence="2">Transcriptional regulator</fullName>
    </submittedName>
</protein>
<keyword evidence="3" id="KW-1185">Reference proteome</keyword>
<dbReference type="Pfam" id="PF07739">
    <property type="entry name" value="TipAS"/>
    <property type="match status" value="1"/>
</dbReference>
<proteinExistence type="predicted"/>
<dbReference type="AlphaFoldDB" id="A0A0A6URV8"/>
<dbReference type="OrthoDB" id="9802944at2"/>
<feature type="domain" description="TipAS antibiotic-recognition" evidence="1">
    <location>
        <begin position="26"/>
        <end position="127"/>
    </location>
</feature>
<dbReference type="STRING" id="1869.MB27_06890"/>
<evidence type="ECO:0000259" key="1">
    <source>
        <dbReference type="Pfam" id="PF07739"/>
    </source>
</evidence>
<sequence>MTPHMSITTIDRDDAVRCRRALTEEQTASLAATDGWSHVDKDQVHRDWHDLYLEIAAAITAGAQPDDEAVQELIGRHYAIASRFYAPSRDAYLGMALLYGEDDKMREWHDSYHPRMVEFLGTAMLRYANTRL</sequence>
<reference evidence="2 3" key="1">
    <citation type="submission" date="2014-10" db="EMBL/GenBank/DDBJ databases">
        <title>Draft genome sequence of Actinoplanes utahensis NRRL 12052.</title>
        <authorList>
            <person name="Velasco-Bucheli B."/>
            <person name="del Cerro C."/>
            <person name="Hormigo D."/>
            <person name="Garcia J.L."/>
            <person name="Acebal C."/>
            <person name="Arroyo M."/>
            <person name="de la Mata I."/>
        </authorList>
    </citation>
    <scope>NUCLEOTIDE SEQUENCE [LARGE SCALE GENOMIC DNA]</scope>
    <source>
        <strain evidence="2 3">NRRL 12052</strain>
    </source>
</reference>
<dbReference type="Proteomes" id="UP000054537">
    <property type="component" value="Unassembled WGS sequence"/>
</dbReference>
<comment type="caution">
    <text evidence="2">The sequence shown here is derived from an EMBL/GenBank/DDBJ whole genome shotgun (WGS) entry which is preliminary data.</text>
</comment>
<dbReference type="RefSeq" id="WP_043523268.1">
    <property type="nucleotide sequence ID" value="NZ_BAABKU010000004.1"/>
</dbReference>
<name>A0A0A6URV8_ACTUT</name>
<evidence type="ECO:0000313" key="3">
    <source>
        <dbReference type="Proteomes" id="UP000054537"/>
    </source>
</evidence>
<organism evidence="2 3">
    <name type="scientific">Actinoplanes utahensis</name>
    <dbReference type="NCBI Taxonomy" id="1869"/>
    <lineage>
        <taxon>Bacteria</taxon>
        <taxon>Bacillati</taxon>
        <taxon>Actinomycetota</taxon>
        <taxon>Actinomycetes</taxon>
        <taxon>Micromonosporales</taxon>
        <taxon>Micromonosporaceae</taxon>
        <taxon>Actinoplanes</taxon>
    </lineage>
</organism>
<dbReference type="Gene3D" id="1.10.490.50">
    <property type="entry name" value="Antibiotic binding domain of TipA-like multidrug resistance regulators"/>
    <property type="match status" value="1"/>
</dbReference>
<dbReference type="InterPro" id="IPR036244">
    <property type="entry name" value="TipA-like_antibiotic-bd"/>
</dbReference>